<evidence type="ECO:0000256" key="1">
    <source>
        <dbReference type="ARBA" id="ARBA00022729"/>
    </source>
</evidence>
<comment type="caution">
    <text evidence="6">The sequence shown here is derived from an EMBL/GenBank/DDBJ whole genome shotgun (WGS) entry which is preliminary data.</text>
</comment>
<dbReference type="InterPro" id="IPR035976">
    <property type="entry name" value="Sushi/SCR/CCP_sf"/>
</dbReference>
<comment type="caution">
    <text evidence="4">Lacks conserved residue(s) required for the propagation of feature annotation.</text>
</comment>
<dbReference type="Pfam" id="PF00084">
    <property type="entry name" value="Sushi"/>
    <property type="match status" value="3"/>
</dbReference>
<name>A0AAD5FA46_SILAS</name>
<evidence type="ECO:0000256" key="2">
    <source>
        <dbReference type="ARBA" id="ARBA00022737"/>
    </source>
</evidence>
<dbReference type="SMART" id="SM00032">
    <property type="entry name" value="CCP"/>
    <property type="match status" value="2"/>
</dbReference>
<dbReference type="PANTHER" id="PTHR45656:SF4">
    <property type="entry name" value="PROTEIN CBR-CLEC-78"/>
    <property type="match status" value="1"/>
</dbReference>
<organism evidence="6 7">
    <name type="scientific">Silurus asotus</name>
    <name type="common">Amur catfish</name>
    <name type="synonym">Parasilurus asotus</name>
    <dbReference type="NCBI Taxonomy" id="30991"/>
    <lineage>
        <taxon>Eukaryota</taxon>
        <taxon>Metazoa</taxon>
        <taxon>Chordata</taxon>
        <taxon>Craniata</taxon>
        <taxon>Vertebrata</taxon>
        <taxon>Euteleostomi</taxon>
        <taxon>Actinopterygii</taxon>
        <taxon>Neopterygii</taxon>
        <taxon>Teleostei</taxon>
        <taxon>Ostariophysi</taxon>
        <taxon>Siluriformes</taxon>
        <taxon>Siluridae</taxon>
        <taxon>Silurus</taxon>
    </lineage>
</organism>
<feature type="disulfide bond" evidence="4">
    <location>
        <begin position="60"/>
        <end position="87"/>
    </location>
</feature>
<dbReference type="PROSITE" id="PS50923">
    <property type="entry name" value="SUSHI"/>
    <property type="match status" value="3"/>
</dbReference>
<dbReference type="EMBL" id="MU579904">
    <property type="protein sequence ID" value="KAI5609085.1"/>
    <property type="molecule type" value="Genomic_DNA"/>
</dbReference>
<keyword evidence="2" id="KW-0677">Repeat</keyword>
<accession>A0AAD5FA46</accession>
<dbReference type="CDD" id="cd00033">
    <property type="entry name" value="CCP"/>
    <property type="match status" value="3"/>
</dbReference>
<evidence type="ECO:0000256" key="4">
    <source>
        <dbReference type="PROSITE-ProRule" id="PRU00302"/>
    </source>
</evidence>
<evidence type="ECO:0000313" key="6">
    <source>
        <dbReference type="EMBL" id="KAI5609085.1"/>
    </source>
</evidence>
<dbReference type="Proteomes" id="UP001205998">
    <property type="component" value="Unassembled WGS sequence"/>
</dbReference>
<reference evidence="6" key="1">
    <citation type="submission" date="2018-07" db="EMBL/GenBank/DDBJ databases">
        <title>Comparative genomics of catfishes provides insights into carnivory and benthic adaptation.</title>
        <authorList>
            <person name="Zhang Y."/>
            <person name="Wang D."/>
            <person name="Peng Z."/>
            <person name="Zheng S."/>
            <person name="Shao F."/>
            <person name="Tao W."/>
        </authorList>
    </citation>
    <scope>NUCLEOTIDE SEQUENCE</scope>
    <source>
        <strain evidence="6">Chongqing</strain>
    </source>
</reference>
<proteinExistence type="predicted"/>
<protein>
    <submittedName>
        <fullName evidence="6">Complement receptor-like protein isoform X5</fullName>
    </submittedName>
</protein>
<keyword evidence="4" id="KW-0768">Sushi</keyword>
<evidence type="ECO:0000256" key="3">
    <source>
        <dbReference type="ARBA" id="ARBA00023157"/>
    </source>
</evidence>
<keyword evidence="1" id="KW-0732">Signal</keyword>
<sequence>VKCNTGYQINGSDYLTCVENGWNSSLPKCNIVNCSKPTEMNNGEPVKDIYTYKENITYSCEKGLKIYGASTITCHEDGTFQPPPLPCLEVTCDAPNINNAFIVKGQAPYRAEMSIQYRCNKGYNMKGSGNLTCKEDGWNPDPPQCK</sequence>
<evidence type="ECO:0000259" key="5">
    <source>
        <dbReference type="PROSITE" id="PS50923"/>
    </source>
</evidence>
<dbReference type="InterPro" id="IPR051277">
    <property type="entry name" value="SEZ6_CSMD_C4BPB_Regulators"/>
</dbReference>
<keyword evidence="6" id="KW-0675">Receptor</keyword>
<feature type="domain" description="Sushi" evidence="5">
    <location>
        <begin position="32"/>
        <end position="89"/>
    </location>
</feature>
<gene>
    <name evidence="6" type="ORF">C0J50_6087</name>
</gene>
<dbReference type="Gene3D" id="2.10.70.10">
    <property type="entry name" value="Complement Module, domain 1"/>
    <property type="match status" value="3"/>
</dbReference>
<feature type="domain" description="Sushi" evidence="5">
    <location>
        <begin position="90"/>
        <end position="146"/>
    </location>
</feature>
<keyword evidence="3 4" id="KW-1015">Disulfide bond</keyword>
<feature type="non-terminal residue" evidence="6">
    <location>
        <position position="146"/>
    </location>
</feature>
<dbReference type="AlphaFoldDB" id="A0AAD5FA46"/>
<feature type="domain" description="Sushi" evidence="5">
    <location>
        <begin position="1"/>
        <end position="31"/>
    </location>
</feature>
<dbReference type="InterPro" id="IPR000436">
    <property type="entry name" value="Sushi_SCR_CCP_dom"/>
</dbReference>
<dbReference type="PANTHER" id="PTHR45656">
    <property type="entry name" value="PROTEIN CBR-CLEC-78"/>
    <property type="match status" value="1"/>
</dbReference>
<keyword evidence="7" id="KW-1185">Reference proteome</keyword>
<evidence type="ECO:0000313" key="7">
    <source>
        <dbReference type="Proteomes" id="UP001205998"/>
    </source>
</evidence>
<dbReference type="SUPFAM" id="SSF57535">
    <property type="entry name" value="Complement control module/SCR domain"/>
    <property type="match status" value="3"/>
</dbReference>
<feature type="non-terminal residue" evidence="6">
    <location>
        <position position="1"/>
    </location>
</feature>